<dbReference type="EMBL" id="LDEV01001976">
    <property type="protein sequence ID" value="KLJ10567.1"/>
    <property type="molecule type" value="Genomic_DNA"/>
</dbReference>
<feature type="compositionally biased region" description="Low complexity" evidence="1">
    <location>
        <begin position="1032"/>
        <end position="1045"/>
    </location>
</feature>
<feature type="compositionally biased region" description="Low complexity" evidence="1">
    <location>
        <begin position="899"/>
        <end position="910"/>
    </location>
</feature>
<dbReference type="AlphaFoldDB" id="A0A0H1BHQ2"/>
<feature type="region of interest" description="Disordered" evidence="1">
    <location>
        <begin position="71"/>
        <end position="98"/>
    </location>
</feature>
<feature type="compositionally biased region" description="Polar residues" evidence="1">
    <location>
        <begin position="218"/>
        <end position="229"/>
    </location>
</feature>
<feature type="region of interest" description="Disordered" evidence="1">
    <location>
        <begin position="1126"/>
        <end position="1160"/>
    </location>
</feature>
<proteinExistence type="predicted"/>
<feature type="compositionally biased region" description="Polar residues" evidence="1">
    <location>
        <begin position="685"/>
        <end position="701"/>
    </location>
</feature>
<keyword evidence="3" id="KW-1185">Reference proteome</keyword>
<protein>
    <submittedName>
        <fullName evidence="2">Uncharacterized protein</fullName>
    </submittedName>
</protein>
<evidence type="ECO:0000313" key="3">
    <source>
        <dbReference type="Proteomes" id="UP000053573"/>
    </source>
</evidence>
<gene>
    <name evidence="2" type="ORF">EMPG_14053</name>
</gene>
<feature type="compositionally biased region" description="Polar residues" evidence="1">
    <location>
        <begin position="577"/>
        <end position="621"/>
    </location>
</feature>
<feature type="compositionally biased region" description="Low complexity" evidence="1">
    <location>
        <begin position="976"/>
        <end position="1015"/>
    </location>
</feature>
<comment type="caution">
    <text evidence="2">The sequence shown here is derived from an EMBL/GenBank/DDBJ whole genome shotgun (WGS) entry which is preliminary data.</text>
</comment>
<feature type="compositionally biased region" description="Acidic residues" evidence="1">
    <location>
        <begin position="557"/>
        <end position="573"/>
    </location>
</feature>
<feature type="region of interest" description="Disordered" evidence="1">
    <location>
        <begin position="744"/>
        <end position="823"/>
    </location>
</feature>
<feature type="compositionally biased region" description="Polar residues" evidence="1">
    <location>
        <begin position="876"/>
        <end position="898"/>
    </location>
</feature>
<feature type="compositionally biased region" description="Basic and acidic residues" evidence="1">
    <location>
        <begin position="414"/>
        <end position="506"/>
    </location>
</feature>
<name>A0A0H1BHQ2_9EURO</name>
<feature type="compositionally biased region" description="Polar residues" evidence="1">
    <location>
        <begin position="304"/>
        <end position="319"/>
    </location>
</feature>
<feature type="region of interest" description="Disordered" evidence="1">
    <location>
        <begin position="304"/>
        <end position="642"/>
    </location>
</feature>
<feature type="compositionally biased region" description="Polar residues" evidence="1">
    <location>
        <begin position="168"/>
        <end position="198"/>
    </location>
</feature>
<dbReference type="Proteomes" id="UP000053573">
    <property type="component" value="Unassembled WGS sequence"/>
</dbReference>
<feature type="region of interest" description="Disordered" evidence="1">
    <location>
        <begin position="860"/>
        <end position="1102"/>
    </location>
</feature>
<evidence type="ECO:0000313" key="2">
    <source>
        <dbReference type="EMBL" id="KLJ10567.1"/>
    </source>
</evidence>
<feature type="compositionally biased region" description="Low complexity" evidence="1">
    <location>
        <begin position="375"/>
        <end position="396"/>
    </location>
</feature>
<dbReference type="InterPro" id="IPR051700">
    <property type="entry name" value="STE20_Ser-Thr_kinase"/>
</dbReference>
<feature type="region of interest" description="Disordered" evidence="1">
    <location>
        <begin position="127"/>
        <end position="285"/>
    </location>
</feature>
<feature type="compositionally biased region" description="Low complexity" evidence="1">
    <location>
        <begin position="329"/>
        <end position="342"/>
    </location>
</feature>
<feature type="region of interest" description="Disordered" evidence="1">
    <location>
        <begin position="666"/>
        <end position="721"/>
    </location>
</feature>
<dbReference type="GO" id="GO:0005829">
    <property type="term" value="C:cytosol"/>
    <property type="evidence" value="ECO:0007669"/>
    <property type="project" value="TreeGrafter"/>
</dbReference>
<dbReference type="OrthoDB" id="5244050at2759"/>
<reference evidence="3" key="1">
    <citation type="journal article" date="2015" name="PLoS Genet.">
        <title>The dynamic genome and transcriptome of the human fungal pathogen Blastomyces and close relative Emmonsia.</title>
        <authorList>
            <person name="Munoz J.F."/>
            <person name="Gauthier G.M."/>
            <person name="Desjardins C.A."/>
            <person name="Gallo J.E."/>
            <person name="Holder J."/>
            <person name="Sullivan T.D."/>
            <person name="Marty A.J."/>
            <person name="Carmen J.C."/>
            <person name="Chen Z."/>
            <person name="Ding L."/>
            <person name="Gujja S."/>
            <person name="Magrini V."/>
            <person name="Misas E."/>
            <person name="Mitreva M."/>
            <person name="Priest M."/>
            <person name="Saif S."/>
            <person name="Whiston E.A."/>
            <person name="Young S."/>
            <person name="Zeng Q."/>
            <person name="Goldman W.E."/>
            <person name="Mardis E.R."/>
            <person name="Taylor J.W."/>
            <person name="McEwen J.G."/>
            <person name="Clay O.K."/>
            <person name="Klein B.S."/>
            <person name="Cuomo C.A."/>
        </authorList>
    </citation>
    <scope>NUCLEOTIDE SEQUENCE [LARGE SCALE GENOMIC DNA]</scope>
    <source>
        <strain evidence="3">UAMH 139</strain>
    </source>
</reference>
<organism evidence="2 3">
    <name type="scientific">Blastomyces silverae</name>
    <dbReference type="NCBI Taxonomy" id="2060906"/>
    <lineage>
        <taxon>Eukaryota</taxon>
        <taxon>Fungi</taxon>
        <taxon>Dikarya</taxon>
        <taxon>Ascomycota</taxon>
        <taxon>Pezizomycotina</taxon>
        <taxon>Eurotiomycetes</taxon>
        <taxon>Eurotiomycetidae</taxon>
        <taxon>Onygenales</taxon>
        <taxon>Ajellomycetaceae</taxon>
        <taxon>Blastomyces</taxon>
    </lineage>
</organism>
<dbReference type="PANTHER" id="PTHR47096">
    <property type="entry name" value="MISSHAPEN LIKE KINASE 1"/>
    <property type="match status" value="1"/>
</dbReference>
<sequence>MAQHQPPVPQRLSSISPSPTDKLLPRQSNIPPLSGLDRLIAQHPPERHRYTANNNIIVDHDFLTKFGKTVRTARQVESPPHPSVTSSGGRTGEAINGNLKIGTAETVVIPQRQLRPRASSPLLGVRYQTHPHEPLPSFDAKAHPTLRQPESSSTTLSSRDPLKPPSVVPQQAQALAHIQTQTQTRNNAQKQTPASFSSRDLAFRSNAYSSNSSAEANLTNNVDPSQLYPQDQKEKSTSSSSSSKPKHRPPMIDLSKLFPKPTDPSVQRGVPLLSPHRMTMSPSPVSLLSDASSFGAQQRRLGSIHQTVNKLTKPPSSKELSALRKQYEQRQQQQHQQQQVRQPSEPSPAFPPDNYSPSLDDGQQQQQQRHHHHSQSPQSPTPQHSHISYQQQQQPPVKKEKERFFQRGRRERKRREEEQQRQKKQEEEQLRQRQKQEQKDRERKQREKLEREQQQKKQEQVQQEKEEYFQRQNREKQRREEHKKRKEEPDQYQRRRKQEPKQREEEQQLDQQRQLKQQRQEELQSQHYQFPFHEKRTKQQRKPAVDWFDGPAGHVSDDDDEDGGYDDNAEGDEPTQYGIQNPPSVPQSTYRESAYSRGSGNRVSVHSNAMSGTSRASSRTLILSPAPEPAKKATPELHSNTSPLFSPAATRFHSFFNDWDLSSPATPSVGSPATAFGGLSRKSSKVTLNKSDLNESSVLCLSSSEDEADEEEMEVHKPAEQRQRVIRDSIATFDEGAAEIFTAKAVSASRGSSVPRVRNTSLPPPRISRDHSTSSNVRTPSYRPSNGIPTISEPDSPPRFRTSTSPSTVASTTANPDASPFDFQLPVPGTQSGIKAMNRRSRVIAVTKQEEELLEVIRQHGGNMPPNFPLVDLPNPGTSIFNPMTNTSSPATTSTFRKSPSPSTDRSPSSQHGSGSIGDTSFLALSPSFPPTSGKVAGSTSASRSDSSRSHHALSVSDSGGDHNSNPSPRVSLVHSDTFTSPSTSWTSPRTPQYNPPQQQQHHQQQQQHQHQQPQKHYQLHTQQLHHRELTSPNGGNRNGSSGNPLHQHHVMIMHPQPLSSYPPRALPLSLSTSSPPSPLSASHSPHSPFLSPPSPLPSVTAATPTTARMTTALDVDMVLPIEETKRHSRTRTDSSSAMMFGDGGADGDGEDGGRNAASTSTSAKAAAAVNDTELPIWALGWSSETPGLAIVH</sequence>
<feature type="compositionally biased region" description="Low complexity" evidence="1">
    <location>
        <begin position="799"/>
        <end position="814"/>
    </location>
</feature>
<dbReference type="PANTHER" id="PTHR47096:SF1">
    <property type="entry name" value="MISSHAPEN LIKE KINASE 1"/>
    <property type="match status" value="1"/>
</dbReference>
<feature type="compositionally biased region" description="Acidic residues" evidence="1">
    <location>
        <begin position="704"/>
        <end position="713"/>
    </location>
</feature>
<feature type="compositionally biased region" description="Polar residues" evidence="1">
    <location>
        <begin position="773"/>
        <end position="789"/>
    </location>
</feature>
<feature type="compositionally biased region" description="Polar residues" evidence="1">
    <location>
        <begin position="148"/>
        <end position="158"/>
    </location>
</feature>
<dbReference type="STRING" id="2060906.A0A0H1BHQ2"/>
<evidence type="ECO:0000256" key="1">
    <source>
        <dbReference type="SAM" id="MobiDB-lite"/>
    </source>
</evidence>
<feature type="region of interest" description="Disordered" evidence="1">
    <location>
        <begin position="1"/>
        <end position="36"/>
    </location>
</feature>
<feature type="compositionally biased region" description="Low complexity" evidence="1">
    <location>
        <begin position="1063"/>
        <end position="1090"/>
    </location>
</feature>
<feature type="compositionally biased region" description="Low complexity" evidence="1">
    <location>
        <begin position="205"/>
        <end position="217"/>
    </location>
</feature>
<accession>A0A0H1BHQ2</accession>